<dbReference type="Proteomes" id="UP000595064">
    <property type="component" value="Chromosome"/>
</dbReference>
<dbReference type="AlphaFoldDB" id="A0A1H3TPR9"/>
<dbReference type="InterPro" id="IPR027444">
    <property type="entry name" value="H-NS_C_dom"/>
</dbReference>
<evidence type="ECO:0000313" key="8">
    <source>
        <dbReference type="EMBL" id="SDZ52017.1"/>
    </source>
</evidence>
<dbReference type="GO" id="GO:0009295">
    <property type="term" value="C:nucleoid"/>
    <property type="evidence" value="ECO:0007669"/>
    <property type="project" value="UniProtKB-SubCell"/>
</dbReference>
<dbReference type="PANTHER" id="PTHR38097:SF2">
    <property type="entry name" value="DNA-BINDING PROTEIN STPA"/>
    <property type="match status" value="1"/>
</dbReference>
<feature type="region of interest" description="Disordered" evidence="5">
    <location>
        <begin position="60"/>
        <end position="93"/>
    </location>
</feature>
<feature type="domain" description="DNA-binding protein H-NS-like C-terminal" evidence="6">
    <location>
        <begin position="53"/>
        <end position="93"/>
    </location>
</feature>
<evidence type="ECO:0000256" key="3">
    <source>
        <dbReference type="ARBA" id="ARBA00022490"/>
    </source>
</evidence>
<dbReference type="KEGG" id="dla:I6G47_14740"/>
<dbReference type="PANTHER" id="PTHR38097">
    <property type="match status" value="1"/>
</dbReference>
<protein>
    <submittedName>
        <fullName evidence="8">DNA-binding protein H-NS</fullName>
    </submittedName>
    <submittedName>
        <fullName evidence="7">H-NS histone family protein</fullName>
    </submittedName>
</protein>
<keyword evidence="3" id="KW-0963">Cytoplasm</keyword>
<feature type="compositionally biased region" description="Basic and acidic residues" evidence="5">
    <location>
        <begin position="81"/>
        <end position="93"/>
    </location>
</feature>
<comment type="similarity">
    <text evidence="2">Belongs to the histone-like protein H-NS family.</text>
</comment>
<gene>
    <name evidence="7" type="ORF">I6G47_14740</name>
    <name evidence="8" type="ORF">SAMN05421547_13130</name>
</gene>
<reference evidence="8 9" key="1">
    <citation type="submission" date="2016-10" db="EMBL/GenBank/DDBJ databases">
        <authorList>
            <person name="de Groot N.N."/>
        </authorList>
    </citation>
    <scope>NUCLEOTIDE SEQUENCE [LARGE SCALE GENOMIC DNA]</scope>
    <source>
        <strain evidence="8 9">LMG 24775</strain>
    </source>
</reference>
<evidence type="ECO:0000256" key="1">
    <source>
        <dbReference type="ARBA" id="ARBA00004453"/>
    </source>
</evidence>
<sequence length="93" mass="10378">MTADYKTLLKQKSELEARIAETLKAEKGGVIAKVRELVHEFGLTHDDIFSARKSKSANIGVPKYRDPATGATWTGRGKPPRWIEGKDRKALEI</sequence>
<evidence type="ECO:0000256" key="2">
    <source>
        <dbReference type="ARBA" id="ARBA00010610"/>
    </source>
</evidence>
<reference evidence="7 10" key="2">
    <citation type="submission" date="2020-12" db="EMBL/GenBank/DDBJ databases">
        <title>FDA dAtabase for Regulatory Grade micrObial Sequences (FDA-ARGOS): Supporting development and validation of Infectious Disease Dx tests.</title>
        <authorList>
            <person name="Sproer C."/>
            <person name="Gronow S."/>
            <person name="Severitt S."/>
            <person name="Schroder I."/>
            <person name="Tallon L."/>
            <person name="Sadzewicz L."/>
            <person name="Zhao X."/>
            <person name="Boylan J."/>
            <person name="Ott S."/>
            <person name="Bowen H."/>
            <person name="Vavikolanu K."/>
            <person name="Mehta A."/>
            <person name="Aluvathingal J."/>
            <person name="Nadendla S."/>
            <person name="Lowell S."/>
            <person name="Myers T."/>
            <person name="Yan Y."/>
            <person name="Sichtig H."/>
        </authorList>
    </citation>
    <scope>NUCLEOTIDE SEQUENCE [LARGE SCALE GENOMIC DNA]</scope>
    <source>
        <strain evidence="7 10">FDAARGOS_890</strain>
    </source>
</reference>
<evidence type="ECO:0000313" key="10">
    <source>
        <dbReference type="Proteomes" id="UP000595064"/>
    </source>
</evidence>
<comment type="subcellular location">
    <subcellularLocation>
        <location evidence="1">Cytoplasm</location>
        <location evidence="1">Nucleoid</location>
    </subcellularLocation>
</comment>
<dbReference type="Proteomes" id="UP000183417">
    <property type="component" value="Unassembled WGS sequence"/>
</dbReference>
<evidence type="ECO:0000256" key="5">
    <source>
        <dbReference type="SAM" id="MobiDB-lite"/>
    </source>
</evidence>
<keyword evidence="4 8" id="KW-0238">DNA-binding</keyword>
<evidence type="ECO:0000313" key="7">
    <source>
        <dbReference type="EMBL" id="QPS84234.1"/>
    </source>
</evidence>
<dbReference type="GeneID" id="94694423"/>
<proteinExistence type="inferred from homology"/>
<evidence type="ECO:0000313" key="9">
    <source>
        <dbReference type="Proteomes" id="UP000183417"/>
    </source>
</evidence>
<evidence type="ECO:0000256" key="4">
    <source>
        <dbReference type="ARBA" id="ARBA00023125"/>
    </source>
</evidence>
<dbReference type="RefSeq" id="WP_016450095.1">
    <property type="nucleotide sequence ID" value="NZ_AP025556.1"/>
</dbReference>
<dbReference type="EMBL" id="FNPE01000031">
    <property type="protein sequence ID" value="SDZ52017.1"/>
    <property type="molecule type" value="Genomic_DNA"/>
</dbReference>
<dbReference type="SMART" id="SM00528">
    <property type="entry name" value="HNS"/>
    <property type="match status" value="1"/>
</dbReference>
<dbReference type="SUPFAM" id="SSF81273">
    <property type="entry name" value="H-NS histone-like proteins"/>
    <property type="match status" value="1"/>
</dbReference>
<accession>A0A1H3TPR9</accession>
<evidence type="ECO:0000259" key="6">
    <source>
        <dbReference type="SMART" id="SM00528"/>
    </source>
</evidence>
<dbReference type="Gene3D" id="4.10.430.30">
    <property type="match status" value="1"/>
</dbReference>
<organism evidence="8 9">
    <name type="scientific">Delftia lacustris</name>
    <dbReference type="NCBI Taxonomy" id="558537"/>
    <lineage>
        <taxon>Bacteria</taxon>
        <taxon>Pseudomonadati</taxon>
        <taxon>Pseudomonadota</taxon>
        <taxon>Betaproteobacteria</taxon>
        <taxon>Burkholderiales</taxon>
        <taxon>Comamonadaceae</taxon>
        <taxon>Delftia</taxon>
    </lineage>
</organism>
<dbReference type="Pfam" id="PF00816">
    <property type="entry name" value="Histone_HNS"/>
    <property type="match status" value="1"/>
</dbReference>
<name>A0A1H3TPR9_9BURK</name>
<dbReference type="GO" id="GO:0003677">
    <property type="term" value="F:DNA binding"/>
    <property type="evidence" value="ECO:0007669"/>
    <property type="project" value="UniProtKB-KW"/>
</dbReference>
<dbReference type="EMBL" id="CP065748">
    <property type="protein sequence ID" value="QPS84234.1"/>
    <property type="molecule type" value="Genomic_DNA"/>
</dbReference>
<keyword evidence="10" id="KW-1185">Reference proteome</keyword>